<name>A0A6J5M3S7_9CAUD</name>
<dbReference type="EMBL" id="LR796388">
    <property type="protein sequence ID" value="CAB4141258.1"/>
    <property type="molecule type" value="Genomic_DNA"/>
</dbReference>
<protein>
    <submittedName>
        <fullName evidence="1">Uncharacterized protein</fullName>
    </submittedName>
</protein>
<reference evidence="1" key="1">
    <citation type="submission" date="2020-04" db="EMBL/GenBank/DDBJ databases">
        <authorList>
            <person name="Chiriac C."/>
            <person name="Salcher M."/>
            <person name="Ghai R."/>
            <person name="Kavagutti S V."/>
        </authorList>
    </citation>
    <scope>NUCLEOTIDE SEQUENCE</scope>
</reference>
<sequence length="342" mass="37850">MAHLGQKATDGRLSFIKYVTENKRYAEIDYEIEKGQSGQLFKKVGKNLIAENNIFKSGTKLKIIDSKLYEIGGAKFAKVKINTYSGFFPISKIRKPTGGNGTQYEDEVVDGINSFIKKAGGKIDIKLKGDSVVYKKIAYAIKVDKQIKQKANVKGDPKADIILCSDKKNPLAKGSIFISHKKEGGPEAFQQYGGLSEQAGEDINKNKIVQKFLKSVAESIGKGDKLPNPIMMTFDDKTLANMSIYGPDYGKQFSIQHTQIIGQGKPVFKHIKDDLYELSFTSHMSLSGDLSHFTGGYLPVLGATFRAGRGFDYQGKRYNGARVAIYPYKLMATRSQLLILKG</sequence>
<accession>A0A6J5M3S7</accession>
<organism evidence="1">
    <name type="scientific">uncultured Caudovirales phage</name>
    <dbReference type="NCBI Taxonomy" id="2100421"/>
    <lineage>
        <taxon>Viruses</taxon>
        <taxon>Duplodnaviria</taxon>
        <taxon>Heunggongvirae</taxon>
        <taxon>Uroviricota</taxon>
        <taxon>Caudoviricetes</taxon>
        <taxon>Peduoviridae</taxon>
        <taxon>Maltschvirus</taxon>
        <taxon>Maltschvirus maltsch</taxon>
    </lineage>
</organism>
<proteinExistence type="predicted"/>
<evidence type="ECO:0000313" key="1">
    <source>
        <dbReference type="EMBL" id="CAB4141258.1"/>
    </source>
</evidence>
<gene>
    <name evidence="1" type="ORF">UFOVP410_97</name>
</gene>